<gene>
    <name evidence="2" type="ORF">TorRG33x02_098660</name>
</gene>
<protein>
    <submittedName>
        <fullName evidence="2">Uncharacterized protein</fullName>
    </submittedName>
</protein>
<comment type="caution">
    <text evidence="2">The sequence shown here is derived from an EMBL/GenBank/DDBJ whole genome shotgun (WGS) entry which is preliminary data.</text>
</comment>
<name>A0A2P5F9C2_TREOI</name>
<reference evidence="3" key="1">
    <citation type="submission" date="2016-06" db="EMBL/GenBank/DDBJ databases">
        <title>Parallel loss of symbiosis genes in relatives of nitrogen-fixing non-legume Parasponia.</title>
        <authorList>
            <person name="Van Velzen R."/>
            <person name="Holmer R."/>
            <person name="Bu F."/>
            <person name="Rutten L."/>
            <person name="Van Zeijl A."/>
            <person name="Liu W."/>
            <person name="Santuari L."/>
            <person name="Cao Q."/>
            <person name="Sharma T."/>
            <person name="Shen D."/>
            <person name="Roswanjaya Y."/>
            <person name="Wardhani T."/>
            <person name="Kalhor M.S."/>
            <person name="Jansen J."/>
            <person name="Van den Hoogen J."/>
            <person name="Gungor B."/>
            <person name="Hartog M."/>
            <person name="Hontelez J."/>
            <person name="Verver J."/>
            <person name="Yang W.-C."/>
            <person name="Schijlen E."/>
            <person name="Repin R."/>
            <person name="Schilthuizen M."/>
            <person name="Schranz E."/>
            <person name="Heidstra R."/>
            <person name="Miyata K."/>
            <person name="Fedorova E."/>
            <person name="Kohlen W."/>
            <person name="Bisseling T."/>
            <person name="Smit S."/>
            <person name="Geurts R."/>
        </authorList>
    </citation>
    <scope>NUCLEOTIDE SEQUENCE [LARGE SCALE GENOMIC DNA]</scope>
    <source>
        <strain evidence="3">cv. RG33-2</strain>
    </source>
</reference>
<proteinExistence type="predicted"/>
<dbReference type="OrthoDB" id="10480190at2759"/>
<sequence>MSRVIKDAVSMFLSVILRKNIQMFNEFAALLKDFVSVVTSTVQISGMLSRRTMRVSTRPRLINSNYLDTRCGPHTLTVKTQSTFLFVVLVLVLTTSHAVSGCIAS</sequence>
<accession>A0A2P5F9C2</accession>
<keyword evidence="1" id="KW-0812">Transmembrane</keyword>
<evidence type="ECO:0000256" key="1">
    <source>
        <dbReference type="SAM" id="Phobius"/>
    </source>
</evidence>
<evidence type="ECO:0000313" key="2">
    <source>
        <dbReference type="EMBL" id="PON94392.1"/>
    </source>
</evidence>
<dbReference type="Proteomes" id="UP000237000">
    <property type="component" value="Unassembled WGS sequence"/>
</dbReference>
<keyword evidence="1" id="KW-0472">Membrane</keyword>
<feature type="transmembrane region" description="Helical" evidence="1">
    <location>
        <begin position="84"/>
        <end position="104"/>
    </location>
</feature>
<dbReference type="EMBL" id="JXTC01000052">
    <property type="protein sequence ID" value="PON94392.1"/>
    <property type="molecule type" value="Genomic_DNA"/>
</dbReference>
<organism evidence="2 3">
    <name type="scientific">Trema orientale</name>
    <name type="common">Charcoal tree</name>
    <name type="synonym">Celtis orientalis</name>
    <dbReference type="NCBI Taxonomy" id="63057"/>
    <lineage>
        <taxon>Eukaryota</taxon>
        <taxon>Viridiplantae</taxon>
        <taxon>Streptophyta</taxon>
        <taxon>Embryophyta</taxon>
        <taxon>Tracheophyta</taxon>
        <taxon>Spermatophyta</taxon>
        <taxon>Magnoliopsida</taxon>
        <taxon>eudicotyledons</taxon>
        <taxon>Gunneridae</taxon>
        <taxon>Pentapetalae</taxon>
        <taxon>rosids</taxon>
        <taxon>fabids</taxon>
        <taxon>Rosales</taxon>
        <taxon>Cannabaceae</taxon>
        <taxon>Trema</taxon>
    </lineage>
</organism>
<dbReference type="AlphaFoldDB" id="A0A2P5F9C2"/>
<dbReference type="InParanoid" id="A0A2P5F9C2"/>
<keyword evidence="1" id="KW-1133">Transmembrane helix</keyword>
<keyword evidence="3" id="KW-1185">Reference proteome</keyword>
<evidence type="ECO:0000313" key="3">
    <source>
        <dbReference type="Proteomes" id="UP000237000"/>
    </source>
</evidence>